<dbReference type="EMBL" id="JACCKX010000001">
    <property type="protein sequence ID" value="NZA00816.1"/>
    <property type="molecule type" value="Genomic_DNA"/>
</dbReference>
<reference evidence="1 2" key="1">
    <citation type="submission" date="2020-07" db="EMBL/GenBank/DDBJ databases">
        <authorList>
            <person name="Maaloum M."/>
        </authorList>
    </citation>
    <scope>NUCLEOTIDE SEQUENCE [LARGE SCALE GENOMIC DNA]</scope>
    <source>
        <strain evidence="1 2">GCS-AN-3</strain>
    </source>
</reference>
<keyword evidence="2" id="KW-1185">Reference proteome</keyword>
<dbReference type="Proteomes" id="UP000589716">
    <property type="component" value="Unassembled WGS sequence"/>
</dbReference>
<sequence length="186" mass="19982">MVGNKFNFMGLTRALGLAVVLGVASIGAWAQPAFGDKSSWTPAERKMDSALVGLTRADKAGQLKSGRLKGLPAATQDFARDNVAPDDTMIVVIKADVTPDLTAFIKAQGGTDVSEYPTYRTITARVPVSAITDIANRADVQTVGPRELATTNRYELSPKELKAYQERLKAWPPVPRPMSVARPGRA</sequence>
<comment type="caution">
    <text evidence="1">The sequence shown here is derived from an EMBL/GenBank/DDBJ whole genome shotgun (WGS) entry which is preliminary data.</text>
</comment>
<evidence type="ECO:0000313" key="2">
    <source>
        <dbReference type="Proteomes" id="UP000589716"/>
    </source>
</evidence>
<dbReference type="AlphaFoldDB" id="A0A853IKB7"/>
<dbReference type="RefSeq" id="WP_180549353.1">
    <property type="nucleotide sequence ID" value="NZ_JACCKX010000001.1"/>
</dbReference>
<protein>
    <submittedName>
        <fullName evidence="1">Uncharacterized protein</fullName>
    </submittedName>
</protein>
<proteinExistence type="predicted"/>
<gene>
    <name evidence="1" type="ORF">H0I39_01715</name>
</gene>
<name>A0A853IKB7_9BURK</name>
<evidence type="ECO:0000313" key="1">
    <source>
        <dbReference type="EMBL" id="NZA00816.1"/>
    </source>
</evidence>
<organism evidence="1 2">
    <name type="scientific">Ottowia beijingensis</name>
    <dbReference type="NCBI Taxonomy" id="1207057"/>
    <lineage>
        <taxon>Bacteria</taxon>
        <taxon>Pseudomonadati</taxon>
        <taxon>Pseudomonadota</taxon>
        <taxon>Betaproteobacteria</taxon>
        <taxon>Burkholderiales</taxon>
        <taxon>Comamonadaceae</taxon>
        <taxon>Ottowia</taxon>
    </lineage>
</organism>
<accession>A0A853IKB7</accession>